<name>A0A8D6PXQ2_KLEPN</name>
<dbReference type="AlphaFoldDB" id="A0A8D6PXQ2"/>
<reference evidence="2" key="1">
    <citation type="submission" date="2020-04" db="EMBL/GenBank/DDBJ databases">
        <authorList>
            <person name="Naeem R."/>
            <person name="Antony C."/>
            <person name="Guan Q."/>
        </authorList>
    </citation>
    <scope>NUCLEOTIDE SEQUENCE</scope>
    <source>
        <strain evidence="2">NGKP54</strain>
    </source>
</reference>
<feature type="domain" description="BstA-like C-terminal" evidence="1">
    <location>
        <begin position="161"/>
        <end position="284"/>
    </location>
</feature>
<sequence length="308" mass="35461">MTDFNSNGSPRQIQLFPVVEVVSDDIPMGVLNDGTPYLTLYGLAKLCGIDDTPLRVFTSNWDTERFKPRGQKVTSYLASRGNSNVDKLYTRVVNSLGVETHAYPDYVCMAILRYYAFDANNFDNSTAVDNFVRLAEYTLKRMIYERSGYQQQNTEVISQSWNVYQQRIVANDEIPIGYFSIFREMADLTVRLINSEFKLDPHSIPDISVGQRWAKYWKDNAMSERCGERILHPHNYPEDFPQSKGTQKEAYIYPNVALGEFRDWLYTTYVNIHLKTYLASKVQQKALPAPQAEKIILALQKPTLPKPH</sequence>
<protein>
    <recommendedName>
        <fullName evidence="1">BstA-like C-terminal domain-containing protein</fullName>
    </recommendedName>
</protein>
<proteinExistence type="predicted"/>
<evidence type="ECO:0000259" key="1">
    <source>
        <dbReference type="Pfam" id="PF26567"/>
    </source>
</evidence>
<gene>
    <name evidence="2" type="ORF">NGKP54_PROKKA_02098</name>
</gene>
<dbReference type="Pfam" id="PF26567">
    <property type="entry name" value="BstA_C"/>
    <property type="match status" value="1"/>
</dbReference>
<accession>A0A8D6PXQ2</accession>
<dbReference type="EMBL" id="LR793264">
    <property type="protein sequence ID" value="CAB3557908.1"/>
    <property type="molecule type" value="Genomic_DNA"/>
</dbReference>
<organism evidence="2">
    <name type="scientific">Klebsiella pneumoniae</name>
    <dbReference type="NCBI Taxonomy" id="573"/>
    <lineage>
        <taxon>Bacteria</taxon>
        <taxon>Pseudomonadati</taxon>
        <taxon>Pseudomonadota</taxon>
        <taxon>Gammaproteobacteria</taxon>
        <taxon>Enterobacterales</taxon>
        <taxon>Enterobacteriaceae</taxon>
        <taxon>Klebsiella/Raoultella group</taxon>
        <taxon>Klebsiella</taxon>
        <taxon>Klebsiella pneumoniae complex</taxon>
    </lineage>
</organism>
<evidence type="ECO:0000313" key="2">
    <source>
        <dbReference type="EMBL" id="CAB3557908.1"/>
    </source>
</evidence>
<dbReference type="InterPro" id="IPR058744">
    <property type="entry name" value="BstA-like_C"/>
</dbReference>
<dbReference type="RefSeq" id="WP_174890729.1">
    <property type="nucleotide sequence ID" value="NZ_CP157320.1"/>
</dbReference>